<feature type="transmembrane region" description="Helical" evidence="1">
    <location>
        <begin position="224"/>
        <end position="245"/>
    </location>
</feature>
<evidence type="ECO:0000256" key="1">
    <source>
        <dbReference type="SAM" id="Phobius"/>
    </source>
</evidence>
<proteinExistence type="predicted"/>
<gene>
    <name evidence="2" type="ORF">D9V32_12730</name>
</gene>
<keyword evidence="1" id="KW-0812">Transmembrane</keyword>
<dbReference type="AlphaFoldDB" id="A0A3L7A3M9"/>
<dbReference type="RefSeq" id="WP_121649296.1">
    <property type="nucleotide sequence ID" value="NZ_RCUX01000010.1"/>
</dbReference>
<feature type="transmembrane region" description="Helical" evidence="1">
    <location>
        <begin position="252"/>
        <end position="277"/>
    </location>
</feature>
<feature type="transmembrane region" description="Helical" evidence="1">
    <location>
        <begin position="189"/>
        <end position="212"/>
    </location>
</feature>
<feature type="transmembrane region" description="Helical" evidence="1">
    <location>
        <begin position="73"/>
        <end position="93"/>
    </location>
</feature>
<evidence type="ECO:0000313" key="2">
    <source>
        <dbReference type="EMBL" id="RLP74548.1"/>
    </source>
</evidence>
<feature type="transmembrane region" description="Helical" evidence="1">
    <location>
        <begin position="311"/>
        <end position="331"/>
    </location>
</feature>
<keyword evidence="1" id="KW-1133">Transmembrane helix</keyword>
<keyword evidence="1" id="KW-0472">Membrane</keyword>
<keyword evidence="3" id="KW-1185">Reference proteome</keyword>
<feature type="transmembrane region" description="Helical" evidence="1">
    <location>
        <begin position="29"/>
        <end position="53"/>
    </location>
</feature>
<sequence length="350" mass="35153">MSEVWSDRSLARVLRAESARVWHSRAARWVLGLSALGASIAAIVPALMGGVIALDAPAPADLRLDDPNVVRSLYLAGAGIAALPALVWGVVIGSPRGPSVPRHAEAVAAAAAAPAYHQAHAGPGPAPRRGSGADMAMLRRAGAERAVERRAATIRARWRSARVADRVSGAADPVVVACARALVAGGAGVVLGAVLLVAGVLGSAVVLTIFGASLGLTEEHTLVLGARMVLASGLLVVTGAGLGAVLRFSRPLALVIVGVVVVVADAVVRVGVTAGFLPVSALRYVPSVVVRAASGVAGAGFPPPTPIAVTGMRALGLLLLLSLLSTAGATVRAAMIARRQQSTAVFPVAE</sequence>
<name>A0A3L7A3M9_9MICO</name>
<dbReference type="Proteomes" id="UP000272503">
    <property type="component" value="Unassembled WGS sequence"/>
</dbReference>
<protein>
    <submittedName>
        <fullName evidence="2">Uncharacterized protein</fullName>
    </submittedName>
</protein>
<comment type="caution">
    <text evidence="2">The sequence shown here is derived from an EMBL/GenBank/DDBJ whole genome shotgun (WGS) entry which is preliminary data.</text>
</comment>
<organism evidence="2 3">
    <name type="scientific">Mycetocola tolaasinivorans</name>
    <dbReference type="NCBI Taxonomy" id="76635"/>
    <lineage>
        <taxon>Bacteria</taxon>
        <taxon>Bacillati</taxon>
        <taxon>Actinomycetota</taxon>
        <taxon>Actinomycetes</taxon>
        <taxon>Micrococcales</taxon>
        <taxon>Microbacteriaceae</taxon>
        <taxon>Mycetocola</taxon>
    </lineage>
</organism>
<reference evidence="2 3" key="1">
    <citation type="submission" date="2018-10" db="EMBL/GenBank/DDBJ databases">
        <authorList>
            <person name="Li J."/>
        </authorList>
    </citation>
    <scope>NUCLEOTIDE SEQUENCE [LARGE SCALE GENOMIC DNA]</scope>
    <source>
        <strain evidence="2 3">IF 016277</strain>
    </source>
</reference>
<accession>A0A3L7A3M9</accession>
<dbReference type="EMBL" id="RCUX01000010">
    <property type="protein sequence ID" value="RLP74548.1"/>
    <property type="molecule type" value="Genomic_DNA"/>
</dbReference>
<evidence type="ECO:0000313" key="3">
    <source>
        <dbReference type="Proteomes" id="UP000272503"/>
    </source>
</evidence>